<keyword evidence="4 6" id="KW-0862">Zinc</keyword>
<evidence type="ECO:0000259" key="8">
    <source>
        <dbReference type="PROSITE" id="PS50076"/>
    </source>
</evidence>
<dbReference type="GO" id="GO:0006457">
    <property type="term" value="P:protein folding"/>
    <property type="evidence" value="ECO:0007669"/>
    <property type="project" value="InterPro"/>
</dbReference>
<name>A0A545V6L5_9HYPO</name>
<evidence type="ECO:0000256" key="5">
    <source>
        <dbReference type="ARBA" id="ARBA00023186"/>
    </source>
</evidence>
<dbReference type="SMART" id="SM00271">
    <property type="entry name" value="DnaJ"/>
    <property type="match status" value="1"/>
</dbReference>
<dbReference type="CDD" id="cd06257">
    <property type="entry name" value="DnaJ"/>
    <property type="match status" value="1"/>
</dbReference>
<keyword evidence="3 6" id="KW-0863">Zinc-finger</keyword>
<dbReference type="Gene3D" id="1.10.287.110">
    <property type="entry name" value="DnaJ domain"/>
    <property type="match status" value="1"/>
</dbReference>
<dbReference type="GO" id="GO:0051082">
    <property type="term" value="F:unfolded protein binding"/>
    <property type="evidence" value="ECO:0007669"/>
    <property type="project" value="InterPro"/>
</dbReference>
<proteinExistence type="inferred from homology"/>
<evidence type="ECO:0000256" key="7">
    <source>
        <dbReference type="SAM" id="MobiDB-lite"/>
    </source>
</evidence>
<dbReference type="InterPro" id="IPR001305">
    <property type="entry name" value="HSP_DnaJ_Cys-rich_dom"/>
</dbReference>
<keyword evidence="5" id="KW-0143">Chaperone</keyword>
<dbReference type="InterPro" id="IPR008971">
    <property type="entry name" value="HSP40/DnaJ_pept-bd"/>
</dbReference>
<sequence>MVAETKFYDVLGISPTATEAEIKKAYKTGALQFHPDKNANNPEAEEKFKAISHAYYILSDAQKRKIYDMHGEAGLEGGAAGAGGPMSAEAFMADILSGGFGGFGGMFGDGGRPQARKARTISHTHMVSLEDIYRGKVSKLALQRSIICPKCQGVGGKGAAKTCAGCNGHGIRLLQRPSAPGMPAQRFQTQCTECDGEGEAFRDKDRCKQCHGRKTVVDRKVLHVHVDKGIRSGTRVEFRGDGDQAPGLQAGDVVFEIQEKPHPRFKRVDDHLFYNCKIDLVTALAGGTIYIEHLDERWLSVDIPPGEALTSDSLKTIPGEGMPSHRHHDHGDLYISFDVIMPEKGWTNDPNNFEALRKALPLPTLPKVPTEAMTEPSDIQDVDEETQLYIQEQLKGHNQAGGGRHRQHPHAEFVSGGGFGSRFGPGVATGESVQCASQ</sequence>
<evidence type="ECO:0000259" key="9">
    <source>
        <dbReference type="PROSITE" id="PS51188"/>
    </source>
</evidence>
<dbReference type="InterPro" id="IPR002939">
    <property type="entry name" value="DnaJ_C"/>
</dbReference>
<dbReference type="OrthoDB" id="550424at2759"/>
<organism evidence="10 11">
    <name type="scientific">Cordyceps javanica</name>
    <dbReference type="NCBI Taxonomy" id="43265"/>
    <lineage>
        <taxon>Eukaryota</taxon>
        <taxon>Fungi</taxon>
        <taxon>Dikarya</taxon>
        <taxon>Ascomycota</taxon>
        <taxon>Pezizomycotina</taxon>
        <taxon>Sordariomycetes</taxon>
        <taxon>Hypocreomycetidae</taxon>
        <taxon>Hypocreales</taxon>
        <taxon>Cordycipitaceae</taxon>
        <taxon>Cordyceps</taxon>
    </lineage>
</organism>
<evidence type="ECO:0000256" key="1">
    <source>
        <dbReference type="ARBA" id="ARBA00022723"/>
    </source>
</evidence>
<dbReference type="FunFam" id="2.60.260.20:FF:000003">
    <property type="entry name" value="DnaJ subfamily A member 2"/>
    <property type="match status" value="1"/>
</dbReference>
<gene>
    <name evidence="10" type="ORF">IF1G_04609</name>
</gene>
<evidence type="ECO:0000256" key="2">
    <source>
        <dbReference type="ARBA" id="ARBA00022737"/>
    </source>
</evidence>
<dbReference type="Pfam" id="PF00226">
    <property type="entry name" value="DnaJ"/>
    <property type="match status" value="1"/>
</dbReference>
<accession>A0A545V6L5</accession>
<dbReference type="Gene3D" id="2.60.260.20">
    <property type="entry name" value="Urease metallochaperone UreE, N-terminal domain"/>
    <property type="match status" value="2"/>
</dbReference>
<keyword evidence="11" id="KW-1185">Reference proteome</keyword>
<dbReference type="PANTHER" id="PTHR43888">
    <property type="entry name" value="DNAJ-LIKE-2, ISOFORM A-RELATED"/>
    <property type="match status" value="1"/>
</dbReference>
<dbReference type="SUPFAM" id="SSF49493">
    <property type="entry name" value="HSP40/DnaJ peptide-binding domain"/>
    <property type="match status" value="2"/>
</dbReference>
<dbReference type="AlphaFoldDB" id="A0A545V6L5"/>
<dbReference type="InterPro" id="IPR001623">
    <property type="entry name" value="DnaJ_domain"/>
</dbReference>
<evidence type="ECO:0000256" key="3">
    <source>
        <dbReference type="ARBA" id="ARBA00022771"/>
    </source>
</evidence>
<dbReference type="InterPro" id="IPR012724">
    <property type="entry name" value="DnaJ"/>
</dbReference>
<dbReference type="InterPro" id="IPR036410">
    <property type="entry name" value="HSP_DnaJ_Cys-rich_dom_sf"/>
</dbReference>
<evidence type="ECO:0000256" key="4">
    <source>
        <dbReference type="ARBA" id="ARBA00022833"/>
    </source>
</evidence>
<feature type="domain" description="J" evidence="8">
    <location>
        <begin position="6"/>
        <end position="71"/>
    </location>
</feature>
<keyword evidence="1 6" id="KW-0479">Metal-binding</keyword>
<dbReference type="PRINTS" id="PR00625">
    <property type="entry name" value="JDOMAIN"/>
</dbReference>
<feature type="region of interest" description="Disordered" evidence="7">
    <location>
        <begin position="397"/>
        <end position="438"/>
    </location>
</feature>
<protein>
    <submittedName>
        <fullName evidence="10">Mitochondrial protein import protein MAS5</fullName>
    </submittedName>
</protein>
<dbReference type="EMBL" id="SPUK01000005">
    <property type="protein sequence ID" value="TQV97369.1"/>
    <property type="molecule type" value="Genomic_DNA"/>
</dbReference>
<dbReference type="GO" id="GO:0005524">
    <property type="term" value="F:ATP binding"/>
    <property type="evidence" value="ECO:0007669"/>
    <property type="project" value="InterPro"/>
</dbReference>
<dbReference type="CDD" id="cd10719">
    <property type="entry name" value="DnaJ_zf"/>
    <property type="match status" value="1"/>
</dbReference>
<evidence type="ECO:0000256" key="6">
    <source>
        <dbReference type="PROSITE-ProRule" id="PRU00546"/>
    </source>
</evidence>
<feature type="domain" description="CR-type" evidence="9">
    <location>
        <begin position="135"/>
        <end position="219"/>
    </location>
</feature>
<dbReference type="FunFam" id="2.10.230.10:FF:000001">
    <property type="entry name" value="DnaJ subfamily A member 2"/>
    <property type="match status" value="1"/>
</dbReference>
<dbReference type="PROSITE" id="PS50076">
    <property type="entry name" value="DNAJ_2"/>
    <property type="match status" value="1"/>
</dbReference>
<dbReference type="GO" id="GO:0030544">
    <property type="term" value="F:Hsp70 protein binding"/>
    <property type="evidence" value="ECO:0007669"/>
    <property type="project" value="InterPro"/>
</dbReference>
<dbReference type="Proteomes" id="UP000315783">
    <property type="component" value="Unassembled WGS sequence"/>
</dbReference>
<reference evidence="10 11" key="1">
    <citation type="journal article" date="2019" name="Appl. Microbiol. Biotechnol.">
        <title>Genome sequence of Isaria javanica and comparative genome analysis insights into family S53 peptidase evolution in fungal entomopathogens.</title>
        <authorList>
            <person name="Lin R."/>
            <person name="Zhang X."/>
            <person name="Xin B."/>
            <person name="Zou M."/>
            <person name="Gao Y."/>
            <person name="Qin F."/>
            <person name="Hu Q."/>
            <person name="Xie B."/>
            <person name="Cheng X."/>
        </authorList>
    </citation>
    <scope>NUCLEOTIDE SEQUENCE [LARGE SCALE GENOMIC DNA]</scope>
    <source>
        <strain evidence="10 11">IJ1G</strain>
    </source>
</reference>
<dbReference type="InterPro" id="IPR044713">
    <property type="entry name" value="DNJA1/2-like"/>
</dbReference>
<keyword evidence="2" id="KW-0677">Repeat</keyword>
<dbReference type="Pfam" id="PF00684">
    <property type="entry name" value="DnaJ_CXXCXGXG"/>
    <property type="match status" value="1"/>
</dbReference>
<dbReference type="GO" id="GO:0008270">
    <property type="term" value="F:zinc ion binding"/>
    <property type="evidence" value="ECO:0007669"/>
    <property type="project" value="UniProtKB-KW"/>
</dbReference>
<dbReference type="SUPFAM" id="SSF46565">
    <property type="entry name" value="Chaperone J-domain"/>
    <property type="match status" value="1"/>
</dbReference>
<dbReference type="GO" id="GO:0009408">
    <property type="term" value="P:response to heat"/>
    <property type="evidence" value="ECO:0007669"/>
    <property type="project" value="InterPro"/>
</dbReference>
<dbReference type="CDD" id="cd10747">
    <property type="entry name" value="DnaJ_C"/>
    <property type="match status" value="1"/>
</dbReference>
<dbReference type="STRING" id="43265.A0A545V6L5"/>
<dbReference type="PROSITE" id="PS51188">
    <property type="entry name" value="ZF_CR"/>
    <property type="match status" value="1"/>
</dbReference>
<evidence type="ECO:0000313" key="11">
    <source>
        <dbReference type="Proteomes" id="UP000315783"/>
    </source>
</evidence>
<feature type="zinc finger region" description="CR-type" evidence="6">
    <location>
        <begin position="135"/>
        <end position="219"/>
    </location>
</feature>
<dbReference type="HAMAP" id="MF_01152">
    <property type="entry name" value="DnaJ"/>
    <property type="match status" value="1"/>
</dbReference>
<comment type="caution">
    <text evidence="10">The sequence shown here is derived from an EMBL/GenBank/DDBJ whole genome shotgun (WGS) entry which is preliminary data.</text>
</comment>
<dbReference type="SUPFAM" id="SSF57938">
    <property type="entry name" value="DnaJ/Hsp40 cysteine-rich domain"/>
    <property type="match status" value="1"/>
</dbReference>
<dbReference type="Gene3D" id="2.10.230.10">
    <property type="entry name" value="Heat shock protein DnaJ, cysteine-rich domain"/>
    <property type="match status" value="1"/>
</dbReference>
<dbReference type="Pfam" id="PF01556">
    <property type="entry name" value="DnaJ_C"/>
    <property type="match status" value="1"/>
</dbReference>
<dbReference type="InterPro" id="IPR036869">
    <property type="entry name" value="J_dom_sf"/>
</dbReference>
<evidence type="ECO:0000313" key="10">
    <source>
        <dbReference type="EMBL" id="TQV97369.1"/>
    </source>
</evidence>